<sequence>MKKKPVAPKITPTVGLTQKRGAWLAKSNDQRSADVLGCEIVPVMRDFNDGLWTWGGAAVDFLAEAGESEDGAWWRKPEHEEWRNLLLEGAPLWVRKAEPASAAHPNGSVGRSIGVFATSAVELGDAQFSLKLTERLATVKA</sequence>
<evidence type="ECO:0000313" key="1">
    <source>
        <dbReference type="EMBL" id="QIE57401.1"/>
    </source>
</evidence>
<dbReference type="AlphaFoldDB" id="A0A7M3T5X0"/>
<organism evidence="1 2">
    <name type="scientific">Pikeienuella piscinae</name>
    <dbReference type="NCBI Taxonomy" id="2748098"/>
    <lineage>
        <taxon>Bacteria</taxon>
        <taxon>Pseudomonadati</taxon>
        <taxon>Pseudomonadota</taxon>
        <taxon>Alphaproteobacteria</taxon>
        <taxon>Rhodobacterales</taxon>
        <taxon>Paracoccaceae</taxon>
        <taxon>Pikeienuella</taxon>
    </lineage>
</organism>
<proteinExistence type="predicted"/>
<protein>
    <submittedName>
        <fullName evidence="1">Uncharacterized protein</fullName>
    </submittedName>
</protein>
<reference evidence="1 2" key="1">
    <citation type="submission" date="2020-02" db="EMBL/GenBank/DDBJ databases">
        <title>complete genome sequence of Rhodobacteraceae bacterium.</title>
        <authorList>
            <person name="Park J."/>
            <person name="Kim Y.-S."/>
            <person name="Kim K.-H."/>
        </authorList>
    </citation>
    <scope>NUCLEOTIDE SEQUENCE [LARGE SCALE GENOMIC DNA]</scope>
    <source>
        <strain evidence="1 2">RR4-56</strain>
    </source>
</reference>
<dbReference type="EMBL" id="CP049056">
    <property type="protein sequence ID" value="QIE57401.1"/>
    <property type="molecule type" value="Genomic_DNA"/>
</dbReference>
<keyword evidence="2" id="KW-1185">Reference proteome</keyword>
<dbReference type="KEGG" id="hdh:G5B40_19295"/>
<name>A0A7M3T5X0_9RHOB</name>
<gene>
    <name evidence="1" type="ORF">G5B40_19295</name>
</gene>
<evidence type="ECO:0000313" key="2">
    <source>
        <dbReference type="Proteomes" id="UP000503336"/>
    </source>
</evidence>
<accession>A0A7M3T5X0</accession>
<dbReference type="RefSeq" id="WP_165102256.1">
    <property type="nucleotide sequence ID" value="NZ_CP049056.1"/>
</dbReference>
<dbReference type="Proteomes" id="UP000503336">
    <property type="component" value="Chromosome"/>
</dbReference>